<evidence type="ECO:0000313" key="2">
    <source>
        <dbReference type="EMBL" id="CAE75695.1"/>
    </source>
</evidence>
<dbReference type="InterPro" id="IPR010730">
    <property type="entry name" value="HET"/>
</dbReference>
<accession>Q6MWR2</accession>
<dbReference type="AlphaFoldDB" id="Q6MWR2"/>
<dbReference type="EMBL" id="BX842595">
    <property type="protein sequence ID" value="CAE75695.1"/>
    <property type="molecule type" value="Genomic_DNA"/>
</dbReference>
<organism evidence="2">
    <name type="scientific">Neurospora crassa</name>
    <dbReference type="NCBI Taxonomy" id="5141"/>
    <lineage>
        <taxon>Eukaryota</taxon>
        <taxon>Fungi</taxon>
        <taxon>Dikarya</taxon>
        <taxon>Ascomycota</taxon>
        <taxon>Pezizomycotina</taxon>
        <taxon>Sordariomycetes</taxon>
        <taxon>Sordariomycetidae</taxon>
        <taxon>Sordariales</taxon>
        <taxon>Sordariaceae</taxon>
        <taxon>Neurospora</taxon>
    </lineage>
</organism>
<proteinExistence type="predicted"/>
<gene>
    <name evidence="2" type="primary">B24N4.040</name>
</gene>
<feature type="domain" description="Heterokaryon incompatibility" evidence="1">
    <location>
        <begin position="257"/>
        <end position="405"/>
    </location>
</feature>
<dbReference type="Pfam" id="PF06985">
    <property type="entry name" value="HET"/>
    <property type="match status" value="1"/>
</dbReference>
<reference evidence="2" key="1">
    <citation type="submission" date="2003-11" db="EMBL/GenBank/DDBJ databases">
        <authorList>
            <person name="Schulte U."/>
            <person name="Aign V."/>
            <person name="Hoheisel J."/>
            <person name="Brandt P."/>
            <person name="Fartmann B."/>
            <person name="Holland R."/>
            <person name="Nyakatura G."/>
            <person name="Mewes H.W."/>
            <person name="Mannhaupt G."/>
        </authorList>
    </citation>
    <scope>NUCLEOTIDE SEQUENCE</scope>
</reference>
<sequence length="791" mass="91430">MTSGLWPKEVNKLCADCEHLFPPSGRWPWDGDTIGKFVDTKGNVREPSVEELDASATSTGCHLCRALLECILPGSLKFNRQDYPAWFDLNKEFRYSVSLYAAQHDSNQHLRSISLKLTAMGERRWMGMQLRGLIFYRARPVLLSGRNCSEEPNVRSRRWVFKEVDPPGHHEGIRDVGLMEVDIVQPTSATTFDPLAFEQLRRWVDECTQKHELCKTATSGKNSIFGFEQTVRLVDVGLDDSSPVRLVEGFRVDQVRYNTLSYQWTADTSKTSLRKHNRAAYCHAIPTEAWPKVYKDVVIVCRALGVRYVWIDSLCIVQDDLEDWKVQSSMMQDVYSHGHLNLANVLGKHADGLEVSRYPTATSPCILSRTLEDGSTEHWGCMEDGSWREHIQDAPLYTRGWCYQERFLSARTVQFGQQLYWECREQFASESVPFGKAFYNIKHPDLITTFAKGKKSAGETMSPAEIWETIVKIYTTTQLTQQSDKLVALRGVFNRFWERFEVEAEARKQESSQQVQHQHNIDWCIAGLWKRDLIRQLLWRRHTYHLDSIPKPERWPEEEEDAQQNSFYARATEVLKLYPSWSWAACPSYHGFGICFTTQPTDKVEDMIVIEHIKPLNHNPQGTYTDYTVFDSSVLILRGLLYSGITAIDLSHVFAEWRTKSESSGTVKHHARLIRRSAWWIYFDRPLNLLTPLRPESVGVLMVRLVGLGEVRQTRYMHGLLVEKLVRTGMGEDMMDGLPTYRRMGFFLLRSKRGLIPGVEWPERFRTVEEAEAAAREVRERRGTWPLLRLV</sequence>
<evidence type="ECO:0000259" key="1">
    <source>
        <dbReference type="Pfam" id="PF06985"/>
    </source>
</evidence>
<reference evidence="2" key="2">
    <citation type="submission" date="2003-11" db="EMBL/GenBank/DDBJ databases">
        <authorList>
            <person name="German Neurospora genome project"/>
        </authorList>
    </citation>
    <scope>NUCLEOTIDE SEQUENCE</scope>
</reference>
<protein>
    <submittedName>
        <fullName evidence="2">Related to tol protein</fullName>
    </submittedName>
</protein>
<dbReference type="VEuPathDB" id="FungiDB:NCU08737"/>
<name>Q6MWR2_NEUCS</name>
<dbReference type="OMA" id="IDWCIAG"/>
<dbReference type="PhylomeDB" id="Q6MWR2"/>
<dbReference type="PANTHER" id="PTHR33112:SF10">
    <property type="entry name" value="TOL"/>
    <property type="match status" value="1"/>
</dbReference>
<dbReference type="PANTHER" id="PTHR33112">
    <property type="entry name" value="DOMAIN PROTEIN, PUTATIVE-RELATED"/>
    <property type="match status" value="1"/>
</dbReference>